<keyword evidence="2" id="KW-1185">Reference proteome</keyword>
<accession>A0ABP9VU58</accession>
<dbReference type="Proteomes" id="UP001416858">
    <property type="component" value="Unassembled WGS sequence"/>
</dbReference>
<protein>
    <submittedName>
        <fullName evidence="1">Uncharacterized protein</fullName>
    </submittedName>
</protein>
<dbReference type="EMBL" id="BAABRO010000010">
    <property type="protein sequence ID" value="GAA5508650.1"/>
    <property type="molecule type" value="Genomic_DNA"/>
</dbReference>
<gene>
    <name evidence="1" type="ORF">Rcae01_04117</name>
</gene>
<sequence>MRWQRHQVVSPIAITLSRPDSAAGEGILLGHRAFPAGAILLAVPNHDSRFHCLKVQSD</sequence>
<comment type="caution">
    <text evidence="1">The sequence shown here is derived from an EMBL/GenBank/DDBJ whole genome shotgun (WGS) entry which is preliminary data.</text>
</comment>
<reference evidence="1 2" key="1">
    <citation type="submission" date="2024-02" db="EMBL/GenBank/DDBJ databases">
        <title>Rhodopirellula caenicola NBRC 110016.</title>
        <authorList>
            <person name="Ichikawa N."/>
            <person name="Katano-Makiyama Y."/>
            <person name="Hidaka K."/>
        </authorList>
    </citation>
    <scope>NUCLEOTIDE SEQUENCE [LARGE SCALE GENOMIC DNA]</scope>
    <source>
        <strain evidence="1 2">NBRC 110016</strain>
    </source>
</reference>
<organism evidence="1 2">
    <name type="scientific">Novipirellula caenicola</name>
    <dbReference type="NCBI Taxonomy" id="1536901"/>
    <lineage>
        <taxon>Bacteria</taxon>
        <taxon>Pseudomonadati</taxon>
        <taxon>Planctomycetota</taxon>
        <taxon>Planctomycetia</taxon>
        <taxon>Pirellulales</taxon>
        <taxon>Pirellulaceae</taxon>
        <taxon>Novipirellula</taxon>
    </lineage>
</organism>
<evidence type="ECO:0000313" key="2">
    <source>
        <dbReference type="Proteomes" id="UP001416858"/>
    </source>
</evidence>
<name>A0ABP9VU58_9BACT</name>
<evidence type="ECO:0000313" key="1">
    <source>
        <dbReference type="EMBL" id="GAA5508650.1"/>
    </source>
</evidence>
<proteinExistence type="predicted"/>